<gene>
    <name evidence="3" type="ORF">CF386_04650</name>
</gene>
<feature type="domain" description="Transcription regulator PadR N-terminal" evidence="1">
    <location>
        <begin position="11"/>
        <end position="83"/>
    </location>
</feature>
<organism evidence="3 4">
    <name type="scientific">Paraphotobacterium marinum</name>
    <dbReference type="NCBI Taxonomy" id="1755811"/>
    <lineage>
        <taxon>Bacteria</taxon>
        <taxon>Pseudomonadati</taxon>
        <taxon>Pseudomonadota</taxon>
        <taxon>Gammaproteobacteria</taxon>
        <taxon>Vibrionales</taxon>
        <taxon>Vibrionaceae</taxon>
        <taxon>Paraphotobacterium</taxon>
    </lineage>
</organism>
<dbReference type="OrthoDB" id="3186544at2"/>
<dbReference type="SUPFAM" id="SSF46785">
    <property type="entry name" value="Winged helix' DNA-binding domain"/>
    <property type="match status" value="1"/>
</dbReference>
<protein>
    <recommendedName>
        <fullName evidence="5">PadR family transcriptional regulator</fullName>
    </recommendedName>
</protein>
<keyword evidence="4" id="KW-1185">Reference proteome</keyword>
<dbReference type="KEGG" id="pmai:CF386_04650"/>
<dbReference type="InterPro" id="IPR018309">
    <property type="entry name" value="Tscrpt_reg_PadR_C"/>
</dbReference>
<evidence type="ECO:0000259" key="2">
    <source>
        <dbReference type="Pfam" id="PF10400"/>
    </source>
</evidence>
<sequence>MAKENKSIYAILGCLGKREWMTGYDIKQIMQKMSAMYWAENNAQIYPLLKKLLIEKMVELKEDSQGPRKKLLYKITPKGMNHLMKWLVKPPQELAKHKDEYLLKFSLGQFLDQNELQNHIENLLVKVKVKKNILIDGEQRIRKEHEGRKDCLYISSIYEYGILLSEAKVKWCESILKKIKNGDFQTNENLK</sequence>
<dbReference type="InterPro" id="IPR036390">
    <property type="entry name" value="WH_DNA-bd_sf"/>
</dbReference>
<dbReference type="PANTHER" id="PTHR43252">
    <property type="entry name" value="TRANSCRIPTIONAL REGULATOR YQJI"/>
    <property type="match status" value="1"/>
</dbReference>
<evidence type="ECO:0000313" key="4">
    <source>
        <dbReference type="Proteomes" id="UP000242175"/>
    </source>
</evidence>
<feature type="domain" description="Transcription regulator PadR C-terminal" evidence="2">
    <location>
        <begin position="98"/>
        <end position="179"/>
    </location>
</feature>
<dbReference type="PANTHER" id="PTHR43252:SF6">
    <property type="entry name" value="NEGATIVE TRANSCRIPTION REGULATOR PADR"/>
    <property type="match status" value="1"/>
</dbReference>
<dbReference type="RefSeq" id="WP_089073254.1">
    <property type="nucleotide sequence ID" value="NZ_CBCSAM010000001.1"/>
</dbReference>
<dbReference type="InterPro" id="IPR036388">
    <property type="entry name" value="WH-like_DNA-bd_sf"/>
</dbReference>
<dbReference type="Gene3D" id="1.10.10.10">
    <property type="entry name" value="Winged helix-like DNA-binding domain superfamily/Winged helix DNA-binding domain"/>
    <property type="match status" value="1"/>
</dbReference>
<dbReference type="Pfam" id="PF10400">
    <property type="entry name" value="Vir_act_alpha_C"/>
    <property type="match status" value="1"/>
</dbReference>
<evidence type="ECO:0000259" key="1">
    <source>
        <dbReference type="Pfam" id="PF03551"/>
    </source>
</evidence>
<dbReference type="EMBL" id="CP022355">
    <property type="protein sequence ID" value="ASK78346.1"/>
    <property type="molecule type" value="Genomic_DNA"/>
</dbReference>
<dbReference type="AlphaFoldDB" id="A0A220VDP5"/>
<evidence type="ECO:0008006" key="5">
    <source>
        <dbReference type="Google" id="ProtNLM"/>
    </source>
</evidence>
<proteinExistence type="predicted"/>
<accession>A0A220VDP5</accession>
<dbReference type="Gene3D" id="6.10.140.190">
    <property type="match status" value="1"/>
</dbReference>
<dbReference type="Pfam" id="PF03551">
    <property type="entry name" value="PadR"/>
    <property type="match status" value="1"/>
</dbReference>
<evidence type="ECO:0000313" key="3">
    <source>
        <dbReference type="EMBL" id="ASK78346.1"/>
    </source>
</evidence>
<dbReference type="InterPro" id="IPR005149">
    <property type="entry name" value="Tscrpt_reg_PadR_N"/>
</dbReference>
<reference evidence="3 4" key="1">
    <citation type="journal article" date="2016" name="Int. J. Syst. Evol. Microbiol.">
        <title>Paraphotobacterium marinum gen. nov., sp. nov., a member of the family Vibrionaceae, isolated from surface seawater.</title>
        <authorList>
            <person name="Huang Z."/>
            <person name="Dong C."/>
            <person name="Shao Z."/>
        </authorList>
    </citation>
    <scope>NUCLEOTIDE SEQUENCE [LARGE SCALE GENOMIC DNA]</scope>
    <source>
        <strain evidence="3 4">NSCS20N07D</strain>
    </source>
</reference>
<dbReference type="Proteomes" id="UP000242175">
    <property type="component" value="Chromosome large"/>
</dbReference>
<name>A0A220VDP5_9GAMM</name>